<protein>
    <submittedName>
        <fullName evidence="1">Uncharacterized protein</fullName>
    </submittedName>
</protein>
<dbReference type="STRING" id="485916.Dtox_3700"/>
<dbReference type="EMBL" id="CP001720">
    <property type="protein sequence ID" value="ACV64408.1"/>
    <property type="molecule type" value="Genomic_DNA"/>
</dbReference>
<dbReference type="Proteomes" id="UP000002217">
    <property type="component" value="Chromosome"/>
</dbReference>
<dbReference type="KEGG" id="dae:Dtox_3700"/>
<reference evidence="1 2" key="1">
    <citation type="journal article" date="2009" name="Stand. Genomic Sci.">
        <title>Complete genome sequence of Desulfotomaculum acetoxidans type strain (5575).</title>
        <authorList>
            <person name="Spring S."/>
            <person name="Lapidus A."/>
            <person name="Schroder M."/>
            <person name="Gleim D."/>
            <person name="Sims D."/>
            <person name="Meincke L."/>
            <person name="Glavina Del Rio T."/>
            <person name="Tice H."/>
            <person name="Copeland A."/>
            <person name="Cheng J.F."/>
            <person name="Lucas S."/>
            <person name="Chen F."/>
            <person name="Nolan M."/>
            <person name="Bruce D."/>
            <person name="Goodwin L."/>
            <person name="Pitluck S."/>
            <person name="Ivanova N."/>
            <person name="Mavromatis K."/>
            <person name="Mikhailova N."/>
            <person name="Pati A."/>
            <person name="Chen A."/>
            <person name="Palaniappan K."/>
            <person name="Land M."/>
            <person name="Hauser L."/>
            <person name="Chang Y.J."/>
            <person name="Jeffries C.D."/>
            <person name="Chain P."/>
            <person name="Saunders E."/>
            <person name="Brettin T."/>
            <person name="Detter J.C."/>
            <person name="Goker M."/>
            <person name="Bristow J."/>
            <person name="Eisen J.A."/>
            <person name="Markowitz V."/>
            <person name="Hugenholtz P."/>
            <person name="Kyrpides N.C."/>
            <person name="Klenk H.P."/>
            <person name="Han C."/>
        </authorList>
    </citation>
    <scope>NUCLEOTIDE SEQUENCE [LARGE SCALE GENOMIC DNA]</scope>
    <source>
        <strain evidence="2">ATCC 49208 / DSM 771 / VKM B-1644</strain>
    </source>
</reference>
<proteinExistence type="predicted"/>
<organism evidence="1 2">
    <name type="scientific">Desulfofarcimen acetoxidans (strain ATCC 49208 / DSM 771 / KCTC 5769 / VKM B-1644 / 5575)</name>
    <name type="common">Desulfotomaculum acetoxidans</name>
    <dbReference type="NCBI Taxonomy" id="485916"/>
    <lineage>
        <taxon>Bacteria</taxon>
        <taxon>Bacillati</taxon>
        <taxon>Bacillota</taxon>
        <taxon>Clostridia</taxon>
        <taxon>Eubacteriales</taxon>
        <taxon>Peptococcaceae</taxon>
        <taxon>Desulfofarcimen</taxon>
    </lineage>
</organism>
<evidence type="ECO:0000313" key="2">
    <source>
        <dbReference type="Proteomes" id="UP000002217"/>
    </source>
</evidence>
<dbReference type="AlphaFoldDB" id="C8VWP4"/>
<evidence type="ECO:0000313" key="1">
    <source>
        <dbReference type="EMBL" id="ACV64408.1"/>
    </source>
</evidence>
<sequence>MTNNDKYKIILSKLGITPKTVNGHTAQCPVKSHNDAKNSLSVCLDNDNRILLKCHAGYPIERPLA</sequence>
<accession>C8VWP4</accession>
<name>C8VWP4_DESAS</name>
<dbReference type="HOGENOM" id="CLU_2842573_0_0_9"/>
<keyword evidence="2" id="KW-1185">Reference proteome</keyword>
<gene>
    <name evidence="1" type="ordered locus">Dtox_3700</name>
</gene>